<dbReference type="OrthoDB" id="115989at2"/>
<dbReference type="PANTHER" id="PTHR39336:SF1">
    <property type="entry name" value="PYRIDOXAMINE PHOSPHATE OXIDASE FAMILY PROTEIN (AFU_ORTHOLOGUE AFUA_6G11440)"/>
    <property type="match status" value="1"/>
</dbReference>
<dbReference type="InterPro" id="IPR012349">
    <property type="entry name" value="Split_barrel_FMN-bd"/>
</dbReference>
<dbReference type="AlphaFoldDB" id="A0A418YB69"/>
<dbReference type="Gene3D" id="2.30.110.10">
    <property type="entry name" value="Electron Transport, Fmn-binding Protein, Chain A"/>
    <property type="match status" value="1"/>
</dbReference>
<name>A0A418YB69_9GAMM</name>
<sequence>MAKQFPSLTPALSKFIAKQQMFFVATAMAEGKVNMSPKGGDSFRVISPTKVAWLNHTGSGNESATHVQHDTRMTIMFCAFEGAPMILRLYGQASALHQGDPRWSEYIDLFPESVASRQVFVVDLDLVQTSCGMQVPLFDYVDQRDALAKWSDKQGKQGIEQYWRSKNQVSFDGHASNILALSGLSNEEEA</sequence>
<dbReference type="Pfam" id="PF01243">
    <property type="entry name" value="PNPOx_N"/>
    <property type="match status" value="1"/>
</dbReference>
<dbReference type="InterPro" id="IPR011576">
    <property type="entry name" value="Pyridox_Oxase_N"/>
</dbReference>
<comment type="caution">
    <text evidence="2">The sequence shown here is derived from an EMBL/GenBank/DDBJ whole genome shotgun (WGS) entry which is preliminary data.</text>
</comment>
<keyword evidence="3" id="KW-1185">Reference proteome</keyword>
<dbReference type="EMBL" id="QZCH01000027">
    <property type="protein sequence ID" value="RJG40207.1"/>
    <property type="molecule type" value="Genomic_DNA"/>
</dbReference>
<accession>A0A418YB69</accession>
<reference evidence="2 3" key="2">
    <citation type="submission" date="2019-01" db="EMBL/GenBank/DDBJ databases">
        <title>Motilimonas pumilus sp. nov., isolated from the gut of sea cucumber (Apostichopus japonicus).</title>
        <authorList>
            <person name="Wang F.-Q."/>
            <person name="Ren L.-H."/>
            <person name="Lin Y.-W."/>
            <person name="Sun G.-H."/>
            <person name="Du Z.-J."/>
            <person name="Zhao J.-X."/>
            <person name="Liu X.-J."/>
            <person name="Liu L.-J."/>
        </authorList>
    </citation>
    <scope>NUCLEOTIDE SEQUENCE [LARGE SCALE GENOMIC DNA]</scope>
    <source>
        <strain evidence="2 3">PLHSC7-2</strain>
    </source>
</reference>
<evidence type="ECO:0000313" key="3">
    <source>
        <dbReference type="Proteomes" id="UP000283255"/>
    </source>
</evidence>
<evidence type="ECO:0000259" key="1">
    <source>
        <dbReference type="Pfam" id="PF01243"/>
    </source>
</evidence>
<dbReference type="PANTHER" id="PTHR39336">
    <property type="entry name" value="PYRIDOXAMINE PHOSPHATE OXIDASE FAMILY PROTEIN (AFU_ORTHOLOGUE AFUA_6G11440)"/>
    <property type="match status" value="1"/>
</dbReference>
<protein>
    <submittedName>
        <fullName evidence="2">Pyridoxamine 5'-phosphate oxidase family protein</fullName>
    </submittedName>
</protein>
<evidence type="ECO:0000313" key="2">
    <source>
        <dbReference type="EMBL" id="RJG40207.1"/>
    </source>
</evidence>
<dbReference type="Proteomes" id="UP000283255">
    <property type="component" value="Unassembled WGS sequence"/>
</dbReference>
<feature type="domain" description="Pyridoxamine 5'-phosphate oxidase N-terminal" evidence="1">
    <location>
        <begin position="8"/>
        <end position="130"/>
    </location>
</feature>
<reference evidence="2 3" key="1">
    <citation type="submission" date="2018-09" db="EMBL/GenBank/DDBJ databases">
        <authorList>
            <person name="Wang F."/>
        </authorList>
    </citation>
    <scope>NUCLEOTIDE SEQUENCE [LARGE SCALE GENOMIC DNA]</scope>
    <source>
        <strain evidence="2 3">PLHSC7-2</strain>
    </source>
</reference>
<organism evidence="2 3">
    <name type="scientific">Motilimonas pumila</name>
    <dbReference type="NCBI Taxonomy" id="2303987"/>
    <lineage>
        <taxon>Bacteria</taxon>
        <taxon>Pseudomonadati</taxon>
        <taxon>Pseudomonadota</taxon>
        <taxon>Gammaproteobacteria</taxon>
        <taxon>Alteromonadales</taxon>
        <taxon>Alteromonadales genera incertae sedis</taxon>
        <taxon>Motilimonas</taxon>
    </lineage>
</organism>
<dbReference type="SUPFAM" id="SSF50475">
    <property type="entry name" value="FMN-binding split barrel"/>
    <property type="match status" value="1"/>
</dbReference>
<dbReference type="RefSeq" id="WP_119911962.1">
    <property type="nucleotide sequence ID" value="NZ_QZCH01000027.1"/>
</dbReference>
<gene>
    <name evidence="2" type="ORF">D1Z90_16845</name>
</gene>
<proteinExistence type="predicted"/>